<accession>E2AA86</accession>
<proteinExistence type="predicted"/>
<protein>
    <submittedName>
        <fullName evidence="2">Uncharacterized protein</fullName>
    </submittedName>
</protein>
<sequence>MNEEEMATRDDCEKEENDDGGCDIDTKKKMRGKKSRREKKKKKKKKSGWPQHKPEVNQTYRSYCSLPLPPTELLPVTSLYLDFALWLVVQAETVKSTDWQHYARNVTSKLRSSSS</sequence>
<evidence type="ECO:0000313" key="2">
    <source>
        <dbReference type="EMBL" id="EFN69666.1"/>
    </source>
</evidence>
<dbReference type="Proteomes" id="UP000000311">
    <property type="component" value="Unassembled WGS sequence"/>
</dbReference>
<dbReference type="EMBL" id="GL438030">
    <property type="protein sequence ID" value="EFN69666.1"/>
    <property type="molecule type" value="Genomic_DNA"/>
</dbReference>
<feature type="compositionally biased region" description="Acidic residues" evidence="1">
    <location>
        <begin position="13"/>
        <end position="22"/>
    </location>
</feature>
<reference evidence="2 3" key="1">
    <citation type="journal article" date="2010" name="Science">
        <title>Genomic comparison of the ants Camponotus floridanus and Harpegnathos saltator.</title>
        <authorList>
            <person name="Bonasio R."/>
            <person name="Zhang G."/>
            <person name="Ye C."/>
            <person name="Mutti N.S."/>
            <person name="Fang X."/>
            <person name="Qin N."/>
            <person name="Donahue G."/>
            <person name="Yang P."/>
            <person name="Li Q."/>
            <person name="Li C."/>
            <person name="Zhang P."/>
            <person name="Huang Z."/>
            <person name="Berger S.L."/>
            <person name="Reinberg D."/>
            <person name="Wang J."/>
            <person name="Liebig J."/>
        </authorList>
    </citation>
    <scope>NUCLEOTIDE SEQUENCE [LARGE SCALE GENOMIC DNA]</scope>
    <source>
        <strain evidence="3">C129</strain>
    </source>
</reference>
<keyword evidence="3" id="KW-1185">Reference proteome</keyword>
<dbReference type="InParanoid" id="E2AA86"/>
<evidence type="ECO:0000256" key="1">
    <source>
        <dbReference type="SAM" id="MobiDB-lite"/>
    </source>
</evidence>
<name>E2AA86_CAMFO</name>
<gene>
    <name evidence="2" type="ORF">EAG_12004</name>
</gene>
<dbReference type="AlphaFoldDB" id="E2AA86"/>
<evidence type="ECO:0000313" key="3">
    <source>
        <dbReference type="Proteomes" id="UP000000311"/>
    </source>
</evidence>
<feature type="compositionally biased region" description="Basic residues" evidence="1">
    <location>
        <begin position="28"/>
        <end position="47"/>
    </location>
</feature>
<feature type="region of interest" description="Disordered" evidence="1">
    <location>
        <begin position="1"/>
        <end position="54"/>
    </location>
</feature>
<feature type="compositionally biased region" description="Basic and acidic residues" evidence="1">
    <location>
        <begin position="1"/>
        <end position="12"/>
    </location>
</feature>
<organism evidence="3">
    <name type="scientific">Camponotus floridanus</name>
    <name type="common">Florida carpenter ant</name>
    <dbReference type="NCBI Taxonomy" id="104421"/>
    <lineage>
        <taxon>Eukaryota</taxon>
        <taxon>Metazoa</taxon>
        <taxon>Ecdysozoa</taxon>
        <taxon>Arthropoda</taxon>
        <taxon>Hexapoda</taxon>
        <taxon>Insecta</taxon>
        <taxon>Pterygota</taxon>
        <taxon>Neoptera</taxon>
        <taxon>Endopterygota</taxon>
        <taxon>Hymenoptera</taxon>
        <taxon>Apocrita</taxon>
        <taxon>Aculeata</taxon>
        <taxon>Formicoidea</taxon>
        <taxon>Formicidae</taxon>
        <taxon>Formicinae</taxon>
        <taxon>Camponotus</taxon>
    </lineage>
</organism>